<sequence>MLLSNKNHEPIDIEDDKDEVEEDKEEEEEDVNQDNIEKENDDDEGQGNASSWDYDSTECGDGDNVEVYDDENSANQGTIPVYTTTDGQVVENLADVKDIDDLVDVSTPISVI</sequence>
<evidence type="ECO:0000313" key="2">
    <source>
        <dbReference type="Proteomes" id="UP001056120"/>
    </source>
</evidence>
<protein>
    <submittedName>
        <fullName evidence="1">Uncharacterized protein</fullName>
    </submittedName>
</protein>
<proteinExistence type="predicted"/>
<keyword evidence="2" id="KW-1185">Reference proteome</keyword>
<dbReference type="Proteomes" id="UP001056120">
    <property type="component" value="Linkage Group LG12"/>
</dbReference>
<evidence type="ECO:0000313" key="1">
    <source>
        <dbReference type="EMBL" id="KAI3797015.1"/>
    </source>
</evidence>
<reference evidence="1 2" key="2">
    <citation type="journal article" date="2022" name="Mol. Ecol. Resour.">
        <title>The genomes of chicory, endive, great burdock and yacon provide insights into Asteraceae paleo-polyploidization history and plant inulin production.</title>
        <authorList>
            <person name="Fan W."/>
            <person name="Wang S."/>
            <person name="Wang H."/>
            <person name="Wang A."/>
            <person name="Jiang F."/>
            <person name="Liu H."/>
            <person name="Zhao H."/>
            <person name="Xu D."/>
            <person name="Zhang Y."/>
        </authorList>
    </citation>
    <scope>NUCLEOTIDE SEQUENCE [LARGE SCALE GENOMIC DNA]</scope>
    <source>
        <strain evidence="2">cv. Yunnan</strain>
        <tissue evidence="1">Leaves</tissue>
    </source>
</reference>
<comment type="caution">
    <text evidence="1">The sequence shown here is derived from an EMBL/GenBank/DDBJ whole genome shotgun (WGS) entry which is preliminary data.</text>
</comment>
<name>A0ACB9HPH5_9ASTR</name>
<gene>
    <name evidence="1" type="ORF">L1987_39704</name>
</gene>
<dbReference type="EMBL" id="CM042029">
    <property type="protein sequence ID" value="KAI3797015.1"/>
    <property type="molecule type" value="Genomic_DNA"/>
</dbReference>
<accession>A0ACB9HPH5</accession>
<reference evidence="2" key="1">
    <citation type="journal article" date="2022" name="Mol. Ecol. Resour.">
        <title>The genomes of chicory, endive, great burdock and yacon provide insights into Asteraceae palaeo-polyploidization history and plant inulin production.</title>
        <authorList>
            <person name="Fan W."/>
            <person name="Wang S."/>
            <person name="Wang H."/>
            <person name="Wang A."/>
            <person name="Jiang F."/>
            <person name="Liu H."/>
            <person name="Zhao H."/>
            <person name="Xu D."/>
            <person name="Zhang Y."/>
        </authorList>
    </citation>
    <scope>NUCLEOTIDE SEQUENCE [LARGE SCALE GENOMIC DNA]</scope>
    <source>
        <strain evidence="2">cv. Yunnan</strain>
    </source>
</reference>
<organism evidence="1 2">
    <name type="scientific">Smallanthus sonchifolius</name>
    <dbReference type="NCBI Taxonomy" id="185202"/>
    <lineage>
        <taxon>Eukaryota</taxon>
        <taxon>Viridiplantae</taxon>
        <taxon>Streptophyta</taxon>
        <taxon>Embryophyta</taxon>
        <taxon>Tracheophyta</taxon>
        <taxon>Spermatophyta</taxon>
        <taxon>Magnoliopsida</taxon>
        <taxon>eudicotyledons</taxon>
        <taxon>Gunneridae</taxon>
        <taxon>Pentapetalae</taxon>
        <taxon>asterids</taxon>
        <taxon>campanulids</taxon>
        <taxon>Asterales</taxon>
        <taxon>Asteraceae</taxon>
        <taxon>Asteroideae</taxon>
        <taxon>Heliantheae alliance</taxon>
        <taxon>Millerieae</taxon>
        <taxon>Smallanthus</taxon>
    </lineage>
</organism>